<dbReference type="RefSeq" id="WP_120008440.1">
    <property type="nucleotide sequence ID" value="NZ_JALBUU010000004.1"/>
</dbReference>
<feature type="compositionally biased region" description="Polar residues" evidence="1">
    <location>
        <begin position="388"/>
        <end position="398"/>
    </location>
</feature>
<feature type="compositionally biased region" description="Basic and acidic residues" evidence="1">
    <location>
        <begin position="348"/>
        <end position="362"/>
    </location>
</feature>
<gene>
    <name evidence="2" type="ORF">MON41_00770</name>
</gene>
<dbReference type="PANTHER" id="PTHR47372">
    <property type="entry name" value="DAUER UP-REGULATED-RELATED"/>
    <property type="match status" value="1"/>
</dbReference>
<dbReference type="Proteomes" id="UP001201985">
    <property type="component" value="Unassembled WGS sequence"/>
</dbReference>
<comment type="caution">
    <text evidence="2">The sequence shown here is derived from an EMBL/GenBank/DDBJ whole genome shotgun (WGS) entry which is preliminary data.</text>
</comment>
<feature type="compositionally biased region" description="Polar residues" evidence="1">
    <location>
        <begin position="122"/>
        <end position="139"/>
    </location>
</feature>
<feature type="compositionally biased region" description="Basic and acidic residues" evidence="1">
    <location>
        <begin position="204"/>
        <end position="213"/>
    </location>
</feature>
<dbReference type="Pfam" id="PF12277">
    <property type="entry name" value="DUF3618"/>
    <property type="match status" value="1"/>
</dbReference>
<dbReference type="InterPro" id="IPR022062">
    <property type="entry name" value="DUF3618"/>
</dbReference>
<organism evidence="2 3">
    <name type="scientific">Teichococcus vastitatis</name>
    <dbReference type="NCBI Taxonomy" id="2307076"/>
    <lineage>
        <taxon>Bacteria</taxon>
        <taxon>Pseudomonadati</taxon>
        <taxon>Pseudomonadota</taxon>
        <taxon>Alphaproteobacteria</taxon>
        <taxon>Acetobacterales</taxon>
        <taxon>Roseomonadaceae</taxon>
        <taxon>Roseomonas</taxon>
    </lineage>
</organism>
<evidence type="ECO:0000256" key="1">
    <source>
        <dbReference type="SAM" id="MobiDB-lite"/>
    </source>
</evidence>
<dbReference type="EMBL" id="JALBUU010000004">
    <property type="protein sequence ID" value="MCI0752293.1"/>
    <property type="molecule type" value="Genomic_DNA"/>
</dbReference>
<feature type="region of interest" description="Disordered" evidence="1">
    <location>
        <begin position="1"/>
        <end position="23"/>
    </location>
</feature>
<accession>A0ABS9VZF1</accession>
<name>A0ABS9VZF1_9PROT</name>
<feature type="compositionally biased region" description="Basic and acidic residues" evidence="1">
    <location>
        <begin position="1"/>
        <end position="22"/>
    </location>
</feature>
<evidence type="ECO:0000313" key="2">
    <source>
        <dbReference type="EMBL" id="MCI0752293.1"/>
    </source>
</evidence>
<evidence type="ECO:0000313" key="3">
    <source>
        <dbReference type="Proteomes" id="UP001201985"/>
    </source>
</evidence>
<keyword evidence="3" id="KW-1185">Reference proteome</keyword>
<sequence>MSDHQHDNRSAAEIEADVERTRASVSDTLEQLRGSLSPGQIMDQVVDYARSSGGAEFTRNLGASVRDNPLPLLLVGAGIGWMMLSNQNRGQTTVHREVYPGRTPLLPYDNAAQRPYGVAGQHGSSSSGPSTTERVSNAASGAAGTVGDAASNAAGAVSGAVSSAGSAIRSAADSVRDAVSGAASSASHQASQFGRHASSAGDAMRARSHDMRDMASQGMDRAYGQANYLSGQMRDSWDRAGPAQPLIIGGMGLLLGAALGAMLPRTRTEDRLMGEASDAVRHQVTETAQHHYEEAKSVVTERAGEAADALKQDGRATGLVDAAKDAVQGVASVAVKTTQDLGQVAKSSVEDKSAEKSTDTAAEKPAGSATDKPADKPEPQPVRVAGLGSTTTPGGIRH</sequence>
<feature type="region of interest" description="Disordered" evidence="1">
    <location>
        <begin position="109"/>
        <end position="144"/>
    </location>
</feature>
<dbReference type="PANTHER" id="PTHR47372:SF11">
    <property type="entry name" value="RE19971P"/>
    <property type="match status" value="1"/>
</dbReference>
<proteinExistence type="predicted"/>
<reference evidence="2 3" key="1">
    <citation type="submission" date="2022-03" db="EMBL/GenBank/DDBJ databases">
        <title>Complete genome analysis of Roseomonas KG 17.1 : a prolific producer of plant growth promoters.</title>
        <authorList>
            <person name="Saadouli I."/>
            <person name="Najjari A."/>
            <person name="Mosbah A."/>
            <person name="Ouzari H.I."/>
        </authorList>
    </citation>
    <scope>NUCLEOTIDE SEQUENCE [LARGE SCALE GENOMIC DNA]</scope>
    <source>
        <strain evidence="2 3">KG17-1</strain>
    </source>
</reference>
<feature type="compositionally biased region" description="Low complexity" evidence="1">
    <location>
        <begin position="182"/>
        <end position="192"/>
    </location>
</feature>
<feature type="region of interest" description="Disordered" evidence="1">
    <location>
        <begin position="182"/>
        <end position="214"/>
    </location>
</feature>
<protein>
    <submittedName>
        <fullName evidence="2">DUF3618 domain-containing protein</fullName>
    </submittedName>
</protein>
<feature type="region of interest" description="Disordered" evidence="1">
    <location>
        <begin position="343"/>
        <end position="398"/>
    </location>
</feature>